<gene>
    <name evidence="2" type="ORF">T440DRAFT_484273</name>
</gene>
<dbReference type="AlphaFoldDB" id="A0A6A7AMS8"/>
<protein>
    <submittedName>
        <fullName evidence="2">Uncharacterized protein</fullName>
    </submittedName>
</protein>
<evidence type="ECO:0000256" key="1">
    <source>
        <dbReference type="SAM" id="MobiDB-lite"/>
    </source>
</evidence>
<name>A0A6A7AMS8_9PLEO</name>
<feature type="compositionally biased region" description="Polar residues" evidence="1">
    <location>
        <begin position="25"/>
        <end position="45"/>
    </location>
</feature>
<keyword evidence="3" id="KW-1185">Reference proteome</keyword>
<proteinExistence type="predicted"/>
<feature type="region of interest" description="Disordered" evidence="1">
    <location>
        <begin position="1"/>
        <end position="55"/>
    </location>
</feature>
<sequence length="172" mass="19969">MPIVIDEDTPHMNMRRKRHIDMSKHTTSQSTNGEHSTSRATGKSPSRQRKRARHAGMVSWTSIREEIQSLWMDFRELKQLAEHTSVGEFDSTMCKAELSYCEFESLDYETVLELMLSFKAVVGEVGPEDVEERRITEYIENKFALLRTEAAKVRDWETPAKDDKGDPDYIHM</sequence>
<evidence type="ECO:0000313" key="3">
    <source>
        <dbReference type="Proteomes" id="UP000799423"/>
    </source>
</evidence>
<organism evidence="2 3">
    <name type="scientific">Plenodomus tracheiphilus IPT5</name>
    <dbReference type="NCBI Taxonomy" id="1408161"/>
    <lineage>
        <taxon>Eukaryota</taxon>
        <taxon>Fungi</taxon>
        <taxon>Dikarya</taxon>
        <taxon>Ascomycota</taxon>
        <taxon>Pezizomycotina</taxon>
        <taxon>Dothideomycetes</taxon>
        <taxon>Pleosporomycetidae</taxon>
        <taxon>Pleosporales</taxon>
        <taxon>Pleosporineae</taxon>
        <taxon>Leptosphaeriaceae</taxon>
        <taxon>Plenodomus</taxon>
    </lineage>
</organism>
<dbReference type="Proteomes" id="UP000799423">
    <property type="component" value="Unassembled WGS sequence"/>
</dbReference>
<evidence type="ECO:0000313" key="2">
    <source>
        <dbReference type="EMBL" id="KAF2844322.1"/>
    </source>
</evidence>
<accession>A0A6A7AMS8</accession>
<dbReference type="EMBL" id="MU006389">
    <property type="protein sequence ID" value="KAF2844322.1"/>
    <property type="molecule type" value="Genomic_DNA"/>
</dbReference>
<reference evidence="2" key="1">
    <citation type="submission" date="2020-01" db="EMBL/GenBank/DDBJ databases">
        <authorList>
            <consortium name="DOE Joint Genome Institute"/>
            <person name="Haridas S."/>
            <person name="Albert R."/>
            <person name="Binder M."/>
            <person name="Bloem J."/>
            <person name="Labutti K."/>
            <person name="Salamov A."/>
            <person name="Andreopoulos B."/>
            <person name="Baker S.E."/>
            <person name="Barry K."/>
            <person name="Bills G."/>
            <person name="Bluhm B.H."/>
            <person name="Cannon C."/>
            <person name="Castanera R."/>
            <person name="Culley D.E."/>
            <person name="Daum C."/>
            <person name="Ezra D."/>
            <person name="Gonzalez J.B."/>
            <person name="Henrissat B."/>
            <person name="Kuo A."/>
            <person name="Liang C."/>
            <person name="Lipzen A."/>
            <person name="Lutzoni F."/>
            <person name="Magnuson J."/>
            <person name="Mondo S."/>
            <person name="Nolan M."/>
            <person name="Ohm R."/>
            <person name="Pangilinan J."/>
            <person name="Park H.-J."/>
            <person name="Ramirez L."/>
            <person name="Alfaro M."/>
            <person name="Sun H."/>
            <person name="Tritt A."/>
            <person name="Yoshinaga Y."/>
            <person name="Zwiers L.-H."/>
            <person name="Turgeon B.G."/>
            <person name="Goodwin S.B."/>
            <person name="Spatafora J.W."/>
            <person name="Crous P.W."/>
            <person name="Grigoriev I.V."/>
        </authorList>
    </citation>
    <scope>NUCLEOTIDE SEQUENCE</scope>
    <source>
        <strain evidence="2">IPT5</strain>
    </source>
</reference>